<keyword evidence="6 7" id="KW-0472">Membrane</keyword>
<keyword evidence="3" id="KW-1003">Cell membrane</keyword>
<dbReference type="AlphaFoldDB" id="A0ABD4SZ28"/>
<feature type="domain" description="Mechanosensitive ion channel MscS C-terminal" evidence="9">
    <location>
        <begin position="437"/>
        <end position="518"/>
    </location>
</feature>
<dbReference type="InterPro" id="IPR006685">
    <property type="entry name" value="MscS_channel_2nd"/>
</dbReference>
<comment type="subcellular location">
    <subcellularLocation>
        <location evidence="1">Cell membrane</location>
        <topology evidence="1">Multi-pass membrane protein</topology>
    </subcellularLocation>
</comment>
<evidence type="ECO:0000256" key="7">
    <source>
        <dbReference type="SAM" id="Phobius"/>
    </source>
</evidence>
<proteinExistence type="inferred from homology"/>
<accession>A0ABD4SZ28</accession>
<keyword evidence="5 7" id="KW-1133">Transmembrane helix</keyword>
<evidence type="ECO:0000256" key="1">
    <source>
        <dbReference type="ARBA" id="ARBA00004651"/>
    </source>
</evidence>
<evidence type="ECO:0000313" key="11">
    <source>
        <dbReference type="Proteomes" id="UP000031561"/>
    </source>
</evidence>
<dbReference type="InterPro" id="IPR049278">
    <property type="entry name" value="MS_channel_C"/>
</dbReference>
<dbReference type="EMBL" id="JTHE03000015">
    <property type="protein sequence ID" value="MCM1981676.1"/>
    <property type="molecule type" value="Genomic_DNA"/>
</dbReference>
<evidence type="ECO:0000313" key="10">
    <source>
        <dbReference type="EMBL" id="MCM1981676.1"/>
    </source>
</evidence>
<dbReference type="Gene3D" id="2.30.30.60">
    <property type="match status" value="1"/>
</dbReference>
<evidence type="ECO:0000256" key="4">
    <source>
        <dbReference type="ARBA" id="ARBA00022692"/>
    </source>
</evidence>
<dbReference type="Pfam" id="PF00924">
    <property type="entry name" value="MS_channel_2nd"/>
    <property type="match status" value="1"/>
</dbReference>
<dbReference type="Gene3D" id="3.30.70.100">
    <property type="match status" value="1"/>
</dbReference>
<dbReference type="SUPFAM" id="SSF82689">
    <property type="entry name" value="Mechanosensitive channel protein MscS (YggB), C-terminal domain"/>
    <property type="match status" value="1"/>
</dbReference>
<dbReference type="SUPFAM" id="SSF50182">
    <property type="entry name" value="Sm-like ribonucleoproteins"/>
    <property type="match status" value="1"/>
</dbReference>
<dbReference type="InterPro" id="IPR023408">
    <property type="entry name" value="MscS_beta-dom_sf"/>
</dbReference>
<protein>
    <submittedName>
        <fullName evidence="10">Mechanosensitive ion channel family protein</fullName>
    </submittedName>
</protein>
<evidence type="ECO:0000256" key="6">
    <source>
        <dbReference type="ARBA" id="ARBA00023136"/>
    </source>
</evidence>
<dbReference type="PANTHER" id="PTHR30221">
    <property type="entry name" value="SMALL-CONDUCTANCE MECHANOSENSITIVE CHANNEL"/>
    <property type="match status" value="1"/>
</dbReference>
<feature type="transmembrane region" description="Helical" evidence="7">
    <location>
        <begin position="343"/>
        <end position="370"/>
    </location>
</feature>
<dbReference type="Proteomes" id="UP000031561">
    <property type="component" value="Unassembled WGS sequence"/>
</dbReference>
<feature type="transmembrane region" description="Helical" evidence="7">
    <location>
        <begin position="269"/>
        <end position="290"/>
    </location>
</feature>
<feature type="transmembrane region" description="Helical" evidence="7">
    <location>
        <begin position="219"/>
        <end position="239"/>
    </location>
</feature>
<dbReference type="InterPro" id="IPR010920">
    <property type="entry name" value="LSM_dom_sf"/>
</dbReference>
<dbReference type="RefSeq" id="WP_166279557.1">
    <property type="nucleotide sequence ID" value="NZ_JTHE03000015.1"/>
</dbReference>
<dbReference type="InterPro" id="IPR011066">
    <property type="entry name" value="MscS_channel_C_sf"/>
</dbReference>
<feature type="transmembrane region" description="Helical" evidence="7">
    <location>
        <begin position="311"/>
        <end position="331"/>
    </location>
</feature>
<evidence type="ECO:0000256" key="5">
    <source>
        <dbReference type="ARBA" id="ARBA00022989"/>
    </source>
</evidence>
<keyword evidence="4 7" id="KW-0812">Transmembrane</keyword>
<sequence>MDPIQHQGIKFRALWPWVLFLWLTVASVSLAQPQRPISDQGAAVVLGGETLFHVKAKIASFTPEFRAQVISGRIEDYAKASTRSQPPLTIVDNEAAQTVDILAGDETLVTIAQVDAVAAGQSRQDLARLYVDTITAAVREFKKAYSLERILWGVGYSLIATAGLMLGFLGIHRLMPKIRQSLRQWEGTRIPALKILGNEILSAHRLVDVLIEGVKILRLLLWFSLIYLYLNLVLSFFPWTRGISRTLWGYVAAAVNSMATGFLNYLPNLFFLGLTLVVTHYILKVVRFIFTEVERGTMSFPGFYPEWAKPTAKLTQLLILAFAATIAFPYLPGSGTPAFQGISIFLGLLLSLGSSAAIANVVSGTILTYTRAFKLGDRVKIGDTIGDVVGKTLFVTRVLTIKNVVITIPNGSILSGHIINYSAAASDPEIPPLILSTTITLGYDLPWKKVHAVLVDAALKTREILATPAPFVLQTSLEDFYVSYELNAYTRSPGIMAKIYSELHQNIQDCCNAAGIEILSPHYRAMRDGNATTIPADYLPSPDEAPGFQISAMGDPLSPPPADHPV</sequence>
<gene>
    <name evidence="10" type="ORF">QQ91_0002370</name>
</gene>
<evidence type="ECO:0000256" key="2">
    <source>
        <dbReference type="ARBA" id="ARBA00008017"/>
    </source>
</evidence>
<evidence type="ECO:0000256" key="3">
    <source>
        <dbReference type="ARBA" id="ARBA00022475"/>
    </source>
</evidence>
<keyword evidence="11" id="KW-1185">Reference proteome</keyword>
<comment type="caution">
    <text evidence="10">The sequence shown here is derived from an EMBL/GenBank/DDBJ whole genome shotgun (WGS) entry which is preliminary data.</text>
</comment>
<dbReference type="GO" id="GO:0005886">
    <property type="term" value="C:plasma membrane"/>
    <property type="evidence" value="ECO:0007669"/>
    <property type="project" value="UniProtKB-SubCell"/>
</dbReference>
<comment type="similarity">
    <text evidence="2">Belongs to the MscS (TC 1.A.23) family.</text>
</comment>
<feature type="domain" description="Mechanosensitive ion channel MscS" evidence="8">
    <location>
        <begin position="358"/>
        <end position="422"/>
    </location>
</feature>
<reference evidence="10 11" key="1">
    <citation type="journal article" date="2015" name="Genome Announc.">
        <title>Draft Genome Sequence of Filamentous Marine Cyanobacterium Lyngbya confervoides Strain BDU141951.</title>
        <authorList>
            <person name="Chandrababunaidu M.M."/>
            <person name="Sen D."/>
            <person name="Tripathy S."/>
        </authorList>
    </citation>
    <scope>NUCLEOTIDE SEQUENCE [LARGE SCALE GENOMIC DNA]</scope>
    <source>
        <strain evidence="10 11">BDU141951</strain>
    </source>
</reference>
<feature type="transmembrane region" description="Helical" evidence="7">
    <location>
        <begin position="150"/>
        <end position="171"/>
    </location>
</feature>
<dbReference type="Pfam" id="PF21082">
    <property type="entry name" value="MS_channel_3rd"/>
    <property type="match status" value="1"/>
</dbReference>
<dbReference type="InterPro" id="IPR045275">
    <property type="entry name" value="MscS_archaea/bacteria_type"/>
</dbReference>
<evidence type="ECO:0000259" key="9">
    <source>
        <dbReference type="Pfam" id="PF21082"/>
    </source>
</evidence>
<name>A0ABD4SZ28_9CYAN</name>
<organism evidence="10 11">
    <name type="scientific">Lyngbya confervoides BDU141951</name>
    <dbReference type="NCBI Taxonomy" id="1574623"/>
    <lineage>
        <taxon>Bacteria</taxon>
        <taxon>Bacillati</taxon>
        <taxon>Cyanobacteriota</taxon>
        <taxon>Cyanophyceae</taxon>
        <taxon>Oscillatoriophycideae</taxon>
        <taxon>Oscillatoriales</taxon>
        <taxon>Microcoleaceae</taxon>
        <taxon>Lyngbya</taxon>
    </lineage>
</organism>
<dbReference type="PANTHER" id="PTHR30221:SF18">
    <property type="entry name" value="SLL0590 PROTEIN"/>
    <property type="match status" value="1"/>
</dbReference>
<evidence type="ECO:0000259" key="8">
    <source>
        <dbReference type="Pfam" id="PF00924"/>
    </source>
</evidence>